<sequence length="135" mass="14380">MSTTSSPVAAPPCLKTPRSVQRLAMSPRKRKLSAIEAASPTSLDEVATNSNSKCNSRKTLEEHGISPKKKTKAEDRGSNSSSCDMIKWESHVVPGTVASALDLDAMETAEPISLLAEPAGDLLADDLELLCRFLA</sequence>
<name>M4C5S9_HYAAE</name>
<evidence type="ECO:0000313" key="2">
    <source>
        <dbReference type="EnsemblProtists" id="HpaP814458"/>
    </source>
</evidence>
<dbReference type="VEuPathDB" id="FungiDB:HpaG814458"/>
<dbReference type="EnsemblProtists" id="HpaT814458">
    <property type="protein sequence ID" value="HpaP814458"/>
    <property type="gene ID" value="HpaG814458"/>
</dbReference>
<dbReference type="Proteomes" id="UP000011713">
    <property type="component" value="Unassembled WGS sequence"/>
</dbReference>
<feature type="region of interest" description="Disordered" evidence="1">
    <location>
        <begin position="1"/>
        <end position="82"/>
    </location>
</feature>
<accession>M4C5S9</accession>
<evidence type="ECO:0000256" key="1">
    <source>
        <dbReference type="SAM" id="MobiDB-lite"/>
    </source>
</evidence>
<dbReference type="AlphaFoldDB" id="M4C5S9"/>
<protein>
    <submittedName>
        <fullName evidence="2">Uncharacterized protein</fullName>
    </submittedName>
</protein>
<evidence type="ECO:0000313" key="3">
    <source>
        <dbReference type="Proteomes" id="UP000011713"/>
    </source>
</evidence>
<dbReference type="EMBL" id="JH598451">
    <property type="status" value="NOT_ANNOTATED_CDS"/>
    <property type="molecule type" value="Genomic_DNA"/>
</dbReference>
<dbReference type="InParanoid" id="M4C5S9"/>
<dbReference type="eggNOG" id="ENOG502ST05">
    <property type="taxonomic scope" value="Eukaryota"/>
</dbReference>
<dbReference type="OMA" id="KGCCSSN"/>
<feature type="compositionally biased region" description="Polar residues" evidence="1">
    <location>
        <begin position="39"/>
        <end position="54"/>
    </location>
</feature>
<dbReference type="HOGENOM" id="CLU_156903_0_0_1"/>
<proteinExistence type="predicted"/>
<reference evidence="3" key="1">
    <citation type="journal article" date="2010" name="Science">
        <title>Signatures of adaptation to obligate biotrophy in the Hyaloperonospora arabidopsidis genome.</title>
        <authorList>
            <person name="Baxter L."/>
            <person name="Tripathy S."/>
            <person name="Ishaque N."/>
            <person name="Boot N."/>
            <person name="Cabral A."/>
            <person name="Kemen E."/>
            <person name="Thines M."/>
            <person name="Ah-Fong A."/>
            <person name="Anderson R."/>
            <person name="Badejoko W."/>
            <person name="Bittner-Eddy P."/>
            <person name="Boore J.L."/>
            <person name="Chibucos M.C."/>
            <person name="Coates M."/>
            <person name="Dehal P."/>
            <person name="Delehaunty K."/>
            <person name="Dong S."/>
            <person name="Downton P."/>
            <person name="Dumas B."/>
            <person name="Fabro G."/>
            <person name="Fronick C."/>
            <person name="Fuerstenberg S.I."/>
            <person name="Fulton L."/>
            <person name="Gaulin E."/>
            <person name="Govers F."/>
            <person name="Hughes L."/>
            <person name="Humphray S."/>
            <person name="Jiang R.H."/>
            <person name="Judelson H."/>
            <person name="Kamoun S."/>
            <person name="Kyung K."/>
            <person name="Meijer H."/>
            <person name="Minx P."/>
            <person name="Morris P."/>
            <person name="Nelson J."/>
            <person name="Phuntumart V."/>
            <person name="Qutob D."/>
            <person name="Rehmany A."/>
            <person name="Rougon-Cardoso A."/>
            <person name="Ryden P."/>
            <person name="Torto-Alalibo T."/>
            <person name="Studholme D."/>
            <person name="Wang Y."/>
            <person name="Win J."/>
            <person name="Wood J."/>
            <person name="Clifton S.W."/>
            <person name="Rogers J."/>
            <person name="Van den Ackerveken G."/>
            <person name="Jones J.D."/>
            <person name="McDowell J.M."/>
            <person name="Beynon J."/>
            <person name="Tyler B.M."/>
        </authorList>
    </citation>
    <scope>NUCLEOTIDE SEQUENCE [LARGE SCALE GENOMIC DNA]</scope>
    <source>
        <strain evidence="3">Emoy2</strain>
    </source>
</reference>
<reference evidence="2" key="2">
    <citation type="submission" date="2015-06" db="UniProtKB">
        <authorList>
            <consortium name="EnsemblProtists"/>
        </authorList>
    </citation>
    <scope>IDENTIFICATION</scope>
    <source>
        <strain evidence="2">Emoy2</strain>
    </source>
</reference>
<organism evidence="2 3">
    <name type="scientific">Hyaloperonospora arabidopsidis (strain Emoy2)</name>
    <name type="common">Downy mildew agent</name>
    <name type="synonym">Peronospora arabidopsidis</name>
    <dbReference type="NCBI Taxonomy" id="559515"/>
    <lineage>
        <taxon>Eukaryota</taxon>
        <taxon>Sar</taxon>
        <taxon>Stramenopiles</taxon>
        <taxon>Oomycota</taxon>
        <taxon>Peronosporomycetes</taxon>
        <taxon>Peronosporales</taxon>
        <taxon>Peronosporaceae</taxon>
        <taxon>Hyaloperonospora</taxon>
    </lineage>
</organism>
<keyword evidence="3" id="KW-1185">Reference proteome</keyword>